<gene>
    <name evidence="3" type="ORF">EPI10_031484</name>
</gene>
<feature type="domain" description="Reverse transcriptase/retrotransposon-derived protein RNase H-like" evidence="2">
    <location>
        <begin position="405"/>
        <end position="461"/>
    </location>
</feature>
<dbReference type="Proteomes" id="UP000325315">
    <property type="component" value="Unassembled WGS sequence"/>
</dbReference>
<dbReference type="InterPro" id="IPR000477">
    <property type="entry name" value="RT_dom"/>
</dbReference>
<evidence type="ECO:0000313" key="4">
    <source>
        <dbReference type="Proteomes" id="UP000325315"/>
    </source>
</evidence>
<dbReference type="Gene3D" id="3.30.70.270">
    <property type="match status" value="2"/>
</dbReference>
<dbReference type="InterPro" id="IPR053134">
    <property type="entry name" value="RNA-dir_DNA_polymerase"/>
</dbReference>
<comment type="caution">
    <text evidence="3">The sequence shown here is derived from an EMBL/GenBank/DDBJ whole genome shotgun (WGS) entry which is preliminary data.</text>
</comment>
<protein>
    <submittedName>
        <fullName evidence="3">DNA/RNA polymerases superfamily protein</fullName>
    </submittedName>
</protein>
<dbReference type="InterPro" id="IPR041577">
    <property type="entry name" value="RT_RNaseH_2"/>
</dbReference>
<reference evidence="4" key="1">
    <citation type="journal article" date="2019" name="Plant Biotechnol. J.">
        <title>Genome sequencing of the Australian wild diploid species Gossypium australe highlights disease resistance and delayed gland morphogenesis.</title>
        <authorList>
            <person name="Cai Y."/>
            <person name="Cai X."/>
            <person name="Wang Q."/>
            <person name="Wang P."/>
            <person name="Zhang Y."/>
            <person name="Cai C."/>
            <person name="Xu Y."/>
            <person name="Wang K."/>
            <person name="Zhou Z."/>
            <person name="Wang C."/>
            <person name="Geng S."/>
            <person name="Li B."/>
            <person name="Dong Q."/>
            <person name="Hou Y."/>
            <person name="Wang H."/>
            <person name="Ai P."/>
            <person name="Liu Z."/>
            <person name="Yi F."/>
            <person name="Sun M."/>
            <person name="An G."/>
            <person name="Cheng J."/>
            <person name="Zhang Y."/>
            <person name="Shi Q."/>
            <person name="Xie Y."/>
            <person name="Shi X."/>
            <person name="Chang Y."/>
            <person name="Huang F."/>
            <person name="Chen Y."/>
            <person name="Hong S."/>
            <person name="Mi L."/>
            <person name="Sun Q."/>
            <person name="Zhang L."/>
            <person name="Zhou B."/>
            <person name="Peng R."/>
            <person name="Zhang X."/>
            <person name="Liu F."/>
        </authorList>
    </citation>
    <scope>NUCLEOTIDE SEQUENCE [LARGE SCALE GENOMIC DNA]</scope>
    <source>
        <strain evidence="4">cv. PA1801</strain>
    </source>
</reference>
<dbReference type="CDD" id="cd00303">
    <property type="entry name" value="retropepsin_like"/>
    <property type="match status" value="1"/>
</dbReference>
<dbReference type="EMBL" id="SMMG02000001">
    <property type="protein sequence ID" value="KAA3487670.1"/>
    <property type="molecule type" value="Genomic_DNA"/>
</dbReference>
<name>A0A5B6X0E9_9ROSI</name>
<proteinExistence type="predicted"/>
<dbReference type="CDD" id="cd01647">
    <property type="entry name" value="RT_LTR"/>
    <property type="match status" value="1"/>
</dbReference>
<sequence>MRYEAQVLAQAYAIRAREEASSPNVITGTFSLYGTNVSSLIDPVSTHLYICMNLVSKKSLHVESIEFVIKVVNPLGKFVLVDNICKDCPLMTRAYCFPADLMLLLFDKFDVILEMYEKGYDAYLAYVLDTKVSESKIEYVPVVFEFSNVFPEELPSLPLIREVEFGFARSSYSPWGAPVLFVKKKDVTMRMCIDYRQLNKVTIKKKYHLPLTDDLFDQLKGATVFSKIHLRSGYYQLRVKDSDVPKTAFKMRYEHYEYLVMPFRLTNAPEIFMDLMNRIFKPHLDRFVVVFINDILIYPQDESEHTEHLRIVLQTLRDKKLFAKFSKCEFWLREVGYLGHIVSAEGIRFDLSKIFAIVDWKPLRNVSEVHSFLGLASYYQRFMKGFSMIVTSMTRLLQKDVKFEWSERCQQSFEQLKVLLTEASVLVQPESGKDFVTYNDSSLNDLGCVLMQEGKVIAYAS</sequence>
<feature type="domain" description="Reverse transcriptase" evidence="1">
    <location>
        <begin position="182"/>
        <end position="341"/>
    </location>
</feature>
<dbReference type="FunFam" id="3.30.70.270:FF:000020">
    <property type="entry name" value="Transposon Tf2-6 polyprotein-like Protein"/>
    <property type="match status" value="1"/>
</dbReference>
<accession>A0A5B6X0E9</accession>
<dbReference type="OrthoDB" id="6628324at2759"/>
<dbReference type="PANTHER" id="PTHR24559:SF444">
    <property type="entry name" value="REVERSE TRANSCRIPTASE DOMAIN-CONTAINING PROTEIN"/>
    <property type="match status" value="1"/>
</dbReference>
<dbReference type="AlphaFoldDB" id="A0A5B6X0E9"/>
<dbReference type="Pfam" id="PF00078">
    <property type="entry name" value="RVT_1"/>
    <property type="match status" value="1"/>
</dbReference>
<keyword evidence="4" id="KW-1185">Reference proteome</keyword>
<dbReference type="Pfam" id="PF08284">
    <property type="entry name" value="RVP_2"/>
    <property type="match status" value="1"/>
</dbReference>
<dbReference type="InterPro" id="IPR043502">
    <property type="entry name" value="DNA/RNA_pol_sf"/>
</dbReference>
<dbReference type="Gene3D" id="3.10.10.10">
    <property type="entry name" value="HIV Type 1 Reverse Transcriptase, subunit A, domain 1"/>
    <property type="match status" value="1"/>
</dbReference>
<evidence type="ECO:0000259" key="2">
    <source>
        <dbReference type="Pfam" id="PF17919"/>
    </source>
</evidence>
<evidence type="ECO:0000313" key="3">
    <source>
        <dbReference type="EMBL" id="KAA3487670.1"/>
    </source>
</evidence>
<dbReference type="SUPFAM" id="SSF56672">
    <property type="entry name" value="DNA/RNA polymerases"/>
    <property type="match status" value="1"/>
</dbReference>
<evidence type="ECO:0000259" key="1">
    <source>
        <dbReference type="Pfam" id="PF00078"/>
    </source>
</evidence>
<dbReference type="PANTHER" id="PTHR24559">
    <property type="entry name" value="TRANSPOSON TY3-I GAG-POL POLYPROTEIN"/>
    <property type="match status" value="1"/>
</dbReference>
<organism evidence="3 4">
    <name type="scientific">Gossypium australe</name>
    <dbReference type="NCBI Taxonomy" id="47621"/>
    <lineage>
        <taxon>Eukaryota</taxon>
        <taxon>Viridiplantae</taxon>
        <taxon>Streptophyta</taxon>
        <taxon>Embryophyta</taxon>
        <taxon>Tracheophyta</taxon>
        <taxon>Spermatophyta</taxon>
        <taxon>Magnoliopsida</taxon>
        <taxon>eudicotyledons</taxon>
        <taxon>Gunneridae</taxon>
        <taxon>Pentapetalae</taxon>
        <taxon>rosids</taxon>
        <taxon>malvids</taxon>
        <taxon>Malvales</taxon>
        <taxon>Malvaceae</taxon>
        <taxon>Malvoideae</taxon>
        <taxon>Gossypium</taxon>
    </lineage>
</organism>
<dbReference type="Pfam" id="PF17919">
    <property type="entry name" value="RT_RNaseH_2"/>
    <property type="match status" value="1"/>
</dbReference>
<dbReference type="InterPro" id="IPR043128">
    <property type="entry name" value="Rev_trsase/Diguanyl_cyclase"/>
</dbReference>